<evidence type="ECO:0000256" key="3">
    <source>
        <dbReference type="ARBA" id="ARBA00023163"/>
    </source>
</evidence>
<dbReference type="CDD" id="cd06267">
    <property type="entry name" value="PBP1_LacI_sugar_binding-like"/>
    <property type="match status" value="1"/>
</dbReference>
<dbReference type="InterPro" id="IPR028082">
    <property type="entry name" value="Peripla_BP_I"/>
</dbReference>
<reference evidence="5" key="1">
    <citation type="submission" date="2019-08" db="EMBL/GenBank/DDBJ databases">
        <authorList>
            <person name="Kucharzyk K."/>
            <person name="Murdoch R.W."/>
            <person name="Higgins S."/>
            <person name="Loffler F."/>
        </authorList>
    </citation>
    <scope>NUCLEOTIDE SEQUENCE</scope>
</reference>
<dbReference type="PANTHER" id="PTHR30146:SF109">
    <property type="entry name" value="HTH-TYPE TRANSCRIPTIONAL REGULATOR GALS"/>
    <property type="match status" value="1"/>
</dbReference>
<dbReference type="InterPro" id="IPR046335">
    <property type="entry name" value="LacI/GalR-like_sensor"/>
</dbReference>
<dbReference type="AlphaFoldDB" id="A0A644V2U9"/>
<dbReference type="EMBL" id="VSSQ01000209">
    <property type="protein sequence ID" value="MPL85658.1"/>
    <property type="molecule type" value="Genomic_DNA"/>
</dbReference>
<evidence type="ECO:0000259" key="4">
    <source>
        <dbReference type="PROSITE" id="PS50932"/>
    </source>
</evidence>
<name>A0A644V2U9_9ZZZZ</name>
<evidence type="ECO:0000256" key="2">
    <source>
        <dbReference type="ARBA" id="ARBA00023125"/>
    </source>
</evidence>
<dbReference type="Gene3D" id="1.10.260.40">
    <property type="entry name" value="lambda repressor-like DNA-binding domains"/>
    <property type="match status" value="1"/>
</dbReference>
<evidence type="ECO:0000256" key="1">
    <source>
        <dbReference type="ARBA" id="ARBA00023015"/>
    </source>
</evidence>
<dbReference type="Gene3D" id="3.40.50.2300">
    <property type="match status" value="2"/>
</dbReference>
<organism evidence="5">
    <name type="scientific">bioreactor metagenome</name>
    <dbReference type="NCBI Taxonomy" id="1076179"/>
    <lineage>
        <taxon>unclassified sequences</taxon>
        <taxon>metagenomes</taxon>
        <taxon>ecological metagenomes</taxon>
    </lineage>
</organism>
<protein>
    <submittedName>
        <fullName evidence="5">Catabolite control protein A</fullName>
    </submittedName>
</protein>
<proteinExistence type="predicted"/>
<dbReference type="GO" id="GO:0003700">
    <property type="term" value="F:DNA-binding transcription factor activity"/>
    <property type="evidence" value="ECO:0007669"/>
    <property type="project" value="TreeGrafter"/>
</dbReference>
<dbReference type="InterPro" id="IPR000843">
    <property type="entry name" value="HTH_LacI"/>
</dbReference>
<keyword evidence="1" id="KW-0805">Transcription regulation</keyword>
<comment type="caution">
    <text evidence="5">The sequence shown here is derived from an EMBL/GenBank/DDBJ whole genome shotgun (WGS) entry which is preliminary data.</text>
</comment>
<keyword evidence="2" id="KW-0238">DNA-binding</keyword>
<dbReference type="SMART" id="SM00354">
    <property type="entry name" value="HTH_LACI"/>
    <property type="match status" value="1"/>
</dbReference>
<sequence>MYKGKRFLYNESMKKRVSIADVAKLAGVSISTVSRVINDTGYPVSKDVQERILSAVKQLHYIPNLAAQRLRNDFNPVIGMIVRDISEAYFGEIAKGATERAMDLGYLAFVCNTGRKPANEMQFHELLWKNRVRGILLVGGGIDTPEYRQLLEQQMERCRRFDLRIFANAPQGIDIPTVSVDFVAMTRTITNYLLGKGHRSIGFITGDRVVTTSRDHVQGYRDALRNHTLGENERLVRFDSFSEHGGYVNCQDLMRQNPRPTAIICGCDPIAVGVLHALHDEGLEVPGDVSLISIGDTPIAAHLQPALTCMRVPRYEMGARAVEKMLDPKADNTSEYFPVEFIERASVRDL</sequence>
<gene>
    <name evidence="5" type="primary">ccpA_5</name>
    <name evidence="5" type="ORF">SDC9_31630</name>
</gene>
<dbReference type="CDD" id="cd01392">
    <property type="entry name" value="HTH_LacI"/>
    <property type="match status" value="1"/>
</dbReference>
<keyword evidence="3" id="KW-0804">Transcription</keyword>
<dbReference type="PROSITE" id="PS50932">
    <property type="entry name" value="HTH_LACI_2"/>
    <property type="match status" value="1"/>
</dbReference>
<dbReference type="SUPFAM" id="SSF47413">
    <property type="entry name" value="lambda repressor-like DNA-binding domains"/>
    <property type="match status" value="1"/>
</dbReference>
<dbReference type="SUPFAM" id="SSF53822">
    <property type="entry name" value="Periplasmic binding protein-like I"/>
    <property type="match status" value="1"/>
</dbReference>
<evidence type="ECO:0000313" key="5">
    <source>
        <dbReference type="EMBL" id="MPL85658.1"/>
    </source>
</evidence>
<dbReference type="Pfam" id="PF00356">
    <property type="entry name" value="LacI"/>
    <property type="match status" value="1"/>
</dbReference>
<dbReference type="PROSITE" id="PS00356">
    <property type="entry name" value="HTH_LACI_1"/>
    <property type="match status" value="1"/>
</dbReference>
<dbReference type="GO" id="GO:0000976">
    <property type="term" value="F:transcription cis-regulatory region binding"/>
    <property type="evidence" value="ECO:0007669"/>
    <property type="project" value="TreeGrafter"/>
</dbReference>
<feature type="domain" description="HTH lacI-type" evidence="4">
    <location>
        <begin position="17"/>
        <end position="72"/>
    </location>
</feature>
<dbReference type="InterPro" id="IPR010982">
    <property type="entry name" value="Lambda_DNA-bd_dom_sf"/>
</dbReference>
<dbReference type="Pfam" id="PF13377">
    <property type="entry name" value="Peripla_BP_3"/>
    <property type="match status" value="1"/>
</dbReference>
<accession>A0A644V2U9</accession>
<dbReference type="PANTHER" id="PTHR30146">
    <property type="entry name" value="LACI-RELATED TRANSCRIPTIONAL REPRESSOR"/>
    <property type="match status" value="1"/>
</dbReference>
<dbReference type="PRINTS" id="PR00036">
    <property type="entry name" value="HTHLACI"/>
</dbReference>